<dbReference type="Proteomes" id="UP000265520">
    <property type="component" value="Unassembled WGS sequence"/>
</dbReference>
<dbReference type="EMBL" id="LXQA011210314">
    <property type="protein sequence ID" value="MCI89098.1"/>
    <property type="molecule type" value="Genomic_DNA"/>
</dbReference>
<sequence length="58" mass="6155">EGTICKVSLFAKFQPFGIFSIAFAASCADPPTFKASSLLTGLESSSKVKYFTTLISLS</sequence>
<organism evidence="1 2">
    <name type="scientific">Trifolium medium</name>
    <dbReference type="NCBI Taxonomy" id="97028"/>
    <lineage>
        <taxon>Eukaryota</taxon>
        <taxon>Viridiplantae</taxon>
        <taxon>Streptophyta</taxon>
        <taxon>Embryophyta</taxon>
        <taxon>Tracheophyta</taxon>
        <taxon>Spermatophyta</taxon>
        <taxon>Magnoliopsida</taxon>
        <taxon>eudicotyledons</taxon>
        <taxon>Gunneridae</taxon>
        <taxon>Pentapetalae</taxon>
        <taxon>rosids</taxon>
        <taxon>fabids</taxon>
        <taxon>Fabales</taxon>
        <taxon>Fabaceae</taxon>
        <taxon>Papilionoideae</taxon>
        <taxon>50 kb inversion clade</taxon>
        <taxon>NPAAA clade</taxon>
        <taxon>Hologalegina</taxon>
        <taxon>IRL clade</taxon>
        <taxon>Trifolieae</taxon>
        <taxon>Trifolium</taxon>
    </lineage>
</organism>
<evidence type="ECO:0000313" key="1">
    <source>
        <dbReference type="EMBL" id="MCI89098.1"/>
    </source>
</evidence>
<protein>
    <submittedName>
        <fullName evidence="1">Uncharacterized protein</fullName>
    </submittedName>
</protein>
<comment type="caution">
    <text evidence="1">The sequence shown here is derived from an EMBL/GenBank/DDBJ whole genome shotgun (WGS) entry which is preliminary data.</text>
</comment>
<evidence type="ECO:0000313" key="2">
    <source>
        <dbReference type="Proteomes" id="UP000265520"/>
    </source>
</evidence>
<name>A0A392VL20_9FABA</name>
<accession>A0A392VL20</accession>
<proteinExistence type="predicted"/>
<keyword evidence="2" id="KW-1185">Reference proteome</keyword>
<reference evidence="1 2" key="1">
    <citation type="journal article" date="2018" name="Front. Plant Sci.">
        <title>Red Clover (Trifolium pratense) and Zigzag Clover (T. medium) - A Picture of Genomic Similarities and Differences.</title>
        <authorList>
            <person name="Dluhosova J."/>
            <person name="Istvanek J."/>
            <person name="Nedelnik J."/>
            <person name="Repkova J."/>
        </authorList>
    </citation>
    <scope>NUCLEOTIDE SEQUENCE [LARGE SCALE GENOMIC DNA]</scope>
    <source>
        <strain evidence="2">cv. 10/8</strain>
        <tissue evidence="1">Leaf</tissue>
    </source>
</reference>
<dbReference type="AlphaFoldDB" id="A0A392VL20"/>
<feature type="non-terminal residue" evidence="1">
    <location>
        <position position="1"/>
    </location>
</feature>